<feature type="transmembrane region" description="Helical" evidence="8">
    <location>
        <begin position="447"/>
        <end position="465"/>
    </location>
</feature>
<feature type="transmembrane region" description="Helical" evidence="8">
    <location>
        <begin position="46"/>
        <end position="63"/>
    </location>
</feature>
<keyword evidence="4 8" id="KW-1133">Transmembrane helix</keyword>
<evidence type="ECO:0000256" key="4">
    <source>
        <dbReference type="ARBA" id="ARBA00022989"/>
    </source>
</evidence>
<accession>A0ABW6U109</accession>
<keyword evidence="11" id="KW-1185">Reference proteome</keyword>
<evidence type="ECO:0000256" key="5">
    <source>
        <dbReference type="ARBA" id="ARBA00023136"/>
    </source>
</evidence>
<keyword evidence="5 8" id="KW-0472">Membrane</keyword>
<comment type="caution">
    <text evidence="10">The sequence shown here is derived from an EMBL/GenBank/DDBJ whole genome shotgun (WGS) entry which is preliminary data.</text>
</comment>
<dbReference type="InterPro" id="IPR049453">
    <property type="entry name" value="Memb_transporter_dom"/>
</dbReference>
<dbReference type="PANTHER" id="PTHR30509">
    <property type="entry name" value="P-HYDROXYBENZOIC ACID EFFLUX PUMP SUBUNIT-RELATED"/>
    <property type="match status" value="1"/>
</dbReference>
<evidence type="ECO:0000256" key="7">
    <source>
        <dbReference type="SAM" id="MobiDB-lite"/>
    </source>
</evidence>
<feature type="transmembrane region" description="Helical" evidence="8">
    <location>
        <begin position="75"/>
        <end position="92"/>
    </location>
</feature>
<feature type="region of interest" description="Disordered" evidence="7">
    <location>
        <begin position="730"/>
        <end position="784"/>
    </location>
</feature>
<name>A0ABW6U109_9ACTN</name>
<keyword evidence="2" id="KW-1003">Cell membrane</keyword>
<feature type="region of interest" description="Disordered" evidence="7">
    <location>
        <begin position="672"/>
        <end position="700"/>
    </location>
</feature>
<feature type="compositionally biased region" description="Gly residues" evidence="7">
    <location>
        <begin position="775"/>
        <end position="784"/>
    </location>
</feature>
<keyword evidence="3 8" id="KW-0812">Transmembrane</keyword>
<reference evidence="10 11" key="1">
    <citation type="submission" date="2024-10" db="EMBL/GenBank/DDBJ databases">
        <title>The Natural Products Discovery Center: Release of the First 8490 Sequenced Strains for Exploring Actinobacteria Biosynthetic Diversity.</title>
        <authorList>
            <person name="Kalkreuter E."/>
            <person name="Kautsar S.A."/>
            <person name="Yang D."/>
            <person name="Bader C.D."/>
            <person name="Teijaro C.N."/>
            <person name="Fluegel L."/>
            <person name="Davis C.M."/>
            <person name="Simpson J.R."/>
            <person name="Lauterbach L."/>
            <person name="Steele A.D."/>
            <person name="Gui C."/>
            <person name="Meng S."/>
            <person name="Li G."/>
            <person name="Viehrig K."/>
            <person name="Ye F."/>
            <person name="Su P."/>
            <person name="Kiefer A.F."/>
            <person name="Nichols A."/>
            <person name="Cepeda A.J."/>
            <person name="Yan W."/>
            <person name="Fan B."/>
            <person name="Jiang Y."/>
            <person name="Adhikari A."/>
            <person name="Zheng C.-J."/>
            <person name="Schuster L."/>
            <person name="Cowan T.M."/>
            <person name="Smanski M.J."/>
            <person name="Chevrette M.G."/>
            <person name="De Carvalho L.P.S."/>
            <person name="Shen B."/>
        </authorList>
    </citation>
    <scope>NUCLEOTIDE SEQUENCE [LARGE SCALE GENOMIC DNA]</scope>
    <source>
        <strain evidence="10 11">NPDC001650</strain>
    </source>
</reference>
<feature type="transmembrane region" description="Helical" evidence="8">
    <location>
        <begin position="522"/>
        <end position="540"/>
    </location>
</feature>
<evidence type="ECO:0000256" key="6">
    <source>
        <dbReference type="ARBA" id="ARBA00043993"/>
    </source>
</evidence>
<feature type="transmembrane region" description="Helical" evidence="8">
    <location>
        <begin position="98"/>
        <end position="116"/>
    </location>
</feature>
<dbReference type="PANTHER" id="PTHR30509:SF9">
    <property type="entry name" value="MULTIDRUG RESISTANCE PROTEIN MDTO"/>
    <property type="match status" value="1"/>
</dbReference>
<comment type="subcellular location">
    <subcellularLocation>
        <location evidence="1">Cell membrane</location>
        <topology evidence="1">Multi-pass membrane protein</topology>
    </subcellularLocation>
</comment>
<sequence>MGAGVSTPVRRLLRHEGVPEAARRALWVVAAGCPGFYVFQYVTGDSVMALYAMFGALPLAMFCRVPGPAPQRTRILLAALPAGWFLVTAGTLLAVSPWAAAAGMFAVGFAVSFCGVGGPRLTGLAMAFQLFYVLPCFPPYEPGTLGSRLAGLTTGILLTVLAERFLWPEPDPVPYRAVLARAAAAVADYTSATAYHLEAGGGALPEREAADRALAAARLSRVPVTERPASPSRHDRAVNHARAAVRHVRDQLDRLADCPGSLPADPAAVTLLRHTELSLRSVAGALRTGTADTQPDPLPAAVAAFDAARAAGLRGTSTERLRQDAVVRAAAEGTRLAAEAARIALGNGPPAGHGPPAGDATRPAQPGTDVFAYATTPPHLLWWRRMRVHLTPHSVHMQNALRLAAALACARLVVGALDLAHGFWVLLATLSLMRTSAADTRAALRPALTGTVAGAAAAALMLYVIGDRPVVYAVALPFVMFTGFTAGPPLGPGWMQAAFTLVIVFIFAQLSAADWRLSEARILDVLVGGAIGVVAGLLAWPRGGRGELGRDMADFLTECAVAGRAVTALLGDDRFQRERSRGDPLRPARRAMYLAEASYAQYLTERMYHERPEAHWGAALATGRAVVHGAELLLMTHQESLRAPLPPGPAAALTGLAGQVAHEVLRAADSLVTGGPREPRTTVSRYPAEESGPLRRASDGHLGVSDAHVLLIVDTEAWLTGVAHDAVRTRAAPDRTDVPATRRADPPESWPEAGPGDAEGAWHRPSPARPRRGGGRPGPGIGRV</sequence>
<evidence type="ECO:0000256" key="8">
    <source>
        <dbReference type="SAM" id="Phobius"/>
    </source>
</evidence>
<feature type="compositionally biased region" description="Low complexity" evidence="7">
    <location>
        <begin position="347"/>
        <end position="360"/>
    </location>
</feature>
<organism evidence="10 11">
    <name type="scientific">Streptomyces nondiastaticus</name>
    <dbReference type="NCBI Taxonomy" id="3154512"/>
    <lineage>
        <taxon>Bacteria</taxon>
        <taxon>Bacillati</taxon>
        <taxon>Actinomycetota</taxon>
        <taxon>Actinomycetes</taxon>
        <taxon>Kitasatosporales</taxon>
        <taxon>Streptomycetaceae</taxon>
        <taxon>Streptomyces</taxon>
    </lineage>
</organism>
<evidence type="ECO:0000313" key="10">
    <source>
        <dbReference type="EMBL" id="MFF4218515.1"/>
    </source>
</evidence>
<dbReference type="Proteomes" id="UP001602123">
    <property type="component" value="Unassembled WGS sequence"/>
</dbReference>
<feature type="compositionally biased region" description="Basic and acidic residues" evidence="7">
    <location>
        <begin position="730"/>
        <end position="746"/>
    </location>
</feature>
<evidence type="ECO:0000256" key="3">
    <source>
        <dbReference type="ARBA" id="ARBA00022692"/>
    </source>
</evidence>
<comment type="similarity">
    <text evidence="6">Belongs to the YccS/YhfK family.</text>
</comment>
<proteinExistence type="inferred from homology"/>
<dbReference type="Pfam" id="PF13515">
    <property type="entry name" value="FUSC_2"/>
    <property type="match status" value="1"/>
</dbReference>
<feature type="transmembrane region" description="Helical" evidence="8">
    <location>
        <begin position="470"/>
        <end position="487"/>
    </location>
</feature>
<feature type="transmembrane region" description="Helical" evidence="8">
    <location>
        <begin position="403"/>
        <end position="427"/>
    </location>
</feature>
<evidence type="ECO:0000313" key="11">
    <source>
        <dbReference type="Proteomes" id="UP001602123"/>
    </source>
</evidence>
<protein>
    <submittedName>
        <fullName evidence="10">FUSC family protein</fullName>
    </submittedName>
</protein>
<dbReference type="RefSeq" id="WP_388628940.1">
    <property type="nucleotide sequence ID" value="NZ_JBIAUT010000007.1"/>
</dbReference>
<feature type="region of interest" description="Disordered" evidence="7">
    <location>
        <begin position="347"/>
        <end position="368"/>
    </location>
</feature>
<dbReference type="EMBL" id="JBIAUT010000007">
    <property type="protein sequence ID" value="MFF4218515.1"/>
    <property type="molecule type" value="Genomic_DNA"/>
</dbReference>
<feature type="transmembrane region" description="Helical" evidence="8">
    <location>
        <begin position="493"/>
        <end position="510"/>
    </location>
</feature>
<evidence type="ECO:0000256" key="2">
    <source>
        <dbReference type="ARBA" id="ARBA00022475"/>
    </source>
</evidence>
<evidence type="ECO:0000259" key="9">
    <source>
        <dbReference type="Pfam" id="PF13515"/>
    </source>
</evidence>
<gene>
    <name evidence="10" type="ORF">ACFYZM_19825</name>
</gene>
<feature type="domain" description="Integral membrane bound transporter" evidence="9">
    <location>
        <begin position="412"/>
        <end position="534"/>
    </location>
</feature>
<evidence type="ECO:0000256" key="1">
    <source>
        <dbReference type="ARBA" id="ARBA00004651"/>
    </source>
</evidence>